<dbReference type="AlphaFoldDB" id="A0AAN7MB13"/>
<name>A0AAN7MB13_TRANT</name>
<dbReference type="EMBL" id="JAXQNO010000008">
    <property type="protein sequence ID" value="KAK4793195.1"/>
    <property type="molecule type" value="Genomic_DNA"/>
</dbReference>
<protein>
    <submittedName>
        <fullName evidence="1">Uncharacterized protein</fullName>
    </submittedName>
</protein>
<proteinExistence type="predicted"/>
<comment type="caution">
    <text evidence="1">The sequence shown here is derived from an EMBL/GenBank/DDBJ whole genome shotgun (WGS) entry which is preliminary data.</text>
</comment>
<evidence type="ECO:0000313" key="1">
    <source>
        <dbReference type="EMBL" id="KAK4793195.1"/>
    </source>
</evidence>
<accession>A0AAN7MB13</accession>
<reference evidence="1 2" key="1">
    <citation type="journal article" date="2023" name="Hortic Res">
        <title>Pangenome of water caltrop reveals structural variations and asymmetric subgenome divergence after allopolyploidization.</title>
        <authorList>
            <person name="Zhang X."/>
            <person name="Chen Y."/>
            <person name="Wang L."/>
            <person name="Yuan Y."/>
            <person name="Fang M."/>
            <person name="Shi L."/>
            <person name="Lu R."/>
            <person name="Comes H.P."/>
            <person name="Ma Y."/>
            <person name="Chen Y."/>
            <person name="Huang G."/>
            <person name="Zhou Y."/>
            <person name="Zheng Z."/>
            <person name="Qiu Y."/>
        </authorList>
    </citation>
    <scope>NUCLEOTIDE SEQUENCE [LARGE SCALE GENOMIC DNA]</scope>
    <source>
        <strain evidence="1">F231</strain>
    </source>
</reference>
<keyword evidence="2" id="KW-1185">Reference proteome</keyword>
<dbReference type="Proteomes" id="UP001346149">
    <property type="component" value="Unassembled WGS sequence"/>
</dbReference>
<sequence>MEDSRLAVIGGQLQQAEQVVIWILSTVNNLRDPDMNFVCLGGKTHAKLLKDAYRVLGNCEKKLQDVWEELHAEMIRGVAMDDLASIIAQVGDALKSLKYSATLCQHYNTSVIGYVRKRIELLQIELNSLVVDYVMGIK</sequence>
<organism evidence="1 2">
    <name type="scientific">Trapa natans</name>
    <name type="common">Water chestnut</name>
    <dbReference type="NCBI Taxonomy" id="22666"/>
    <lineage>
        <taxon>Eukaryota</taxon>
        <taxon>Viridiplantae</taxon>
        <taxon>Streptophyta</taxon>
        <taxon>Embryophyta</taxon>
        <taxon>Tracheophyta</taxon>
        <taxon>Spermatophyta</taxon>
        <taxon>Magnoliopsida</taxon>
        <taxon>eudicotyledons</taxon>
        <taxon>Gunneridae</taxon>
        <taxon>Pentapetalae</taxon>
        <taxon>rosids</taxon>
        <taxon>malvids</taxon>
        <taxon>Myrtales</taxon>
        <taxon>Lythraceae</taxon>
        <taxon>Trapa</taxon>
    </lineage>
</organism>
<evidence type="ECO:0000313" key="2">
    <source>
        <dbReference type="Proteomes" id="UP001346149"/>
    </source>
</evidence>
<gene>
    <name evidence="1" type="ORF">SAY86_023630</name>
</gene>